<accession>A0A518CK17</accession>
<evidence type="ECO:0000313" key="7">
    <source>
        <dbReference type="Proteomes" id="UP000317178"/>
    </source>
</evidence>
<dbReference type="Pfam" id="PF01209">
    <property type="entry name" value="Ubie_methyltran"/>
    <property type="match status" value="1"/>
</dbReference>
<dbReference type="RefSeq" id="WP_144994251.1">
    <property type="nucleotide sequence ID" value="NZ_CP036281.1"/>
</dbReference>
<dbReference type="NCBIfam" id="TIGR01934">
    <property type="entry name" value="MenG_MenH_UbiE"/>
    <property type="match status" value="1"/>
</dbReference>
<dbReference type="InterPro" id="IPR004033">
    <property type="entry name" value="UbiE/COQ5_MeTrFase"/>
</dbReference>
<evidence type="ECO:0000256" key="2">
    <source>
        <dbReference type="ARBA" id="ARBA00022603"/>
    </source>
</evidence>
<evidence type="ECO:0000313" key="6">
    <source>
        <dbReference type="EMBL" id="QDU79557.1"/>
    </source>
</evidence>
<dbReference type="PROSITE" id="PS51608">
    <property type="entry name" value="SAM_MT_UBIE"/>
    <property type="match status" value="1"/>
</dbReference>
<keyword evidence="4 5" id="KW-0949">S-adenosyl-L-methionine</keyword>
<feature type="binding site" evidence="5">
    <location>
        <begin position="111"/>
        <end position="112"/>
    </location>
    <ligand>
        <name>S-adenosyl-L-methionine</name>
        <dbReference type="ChEBI" id="CHEBI:59789"/>
    </ligand>
</feature>
<dbReference type="EC" id="2.1.1.163" evidence="5"/>
<gene>
    <name evidence="6" type="primary">ubiE_2</name>
    <name evidence="5" type="synonym">menG</name>
    <name evidence="6" type="ORF">Pla110_12680</name>
</gene>
<dbReference type="EMBL" id="CP036281">
    <property type="protein sequence ID" value="QDU79557.1"/>
    <property type="molecule type" value="Genomic_DNA"/>
</dbReference>
<proteinExistence type="inferred from homology"/>
<keyword evidence="2 5" id="KW-0489">Methyltransferase</keyword>
<sequence length="245" mass="27723">MNVDKSGSRVRQMFGEISERYDFMNHLLSGGTDYYWRWRAVRTIRPHGDAPILDVCTGTGDLAFAFSKKATSETPIVGSDFTHQMLTIALEKQIDKPSRTNGQTVQFLEADTQQLPFEQNLFQIVSVAFGLRNVADTMSGLREMTRVCLPGGKVVILEFAMPSNGLLRGMYGWYFRNILPRIGQLLARNQQSAYNYLPESVSEFPYGEDLMKLMREAGLTEVEWRPLTFGVAGLYWGTKPKPDSE</sequence>
<comment type="pathway">
    <text evidence="5">Quinol/quinone metabolism; menaquinone biosynthesis; menaquinol from 1,4-dihydroxy-2-naphthoate: step 2/2.</text>
</comment>
<evidence type="ECO:0000256" key="1">
    <source>
        <dbReference type="ARBA" id="ARBA00022428"/>
    </source>
</evidence>
<keyword evidence="1 5" id="KW-0474">Menaquinone biosynthesis</keyword>
<dbReference type="AlphaFoldDB" id="A0A518CK17"/>
<evidence type="ECO:0000256" key="4">
    <source>
        <dbReference type="ARBA" id="ARBA00022691"/>
    </source>
</evidence>
<comment type="caution">
    <text evidence="5">Lacks conserved residue(s) required for the propagation of feature annotation.</text>
</comment>
<dbReference type="GO" id="GO:0043770">
    <property type="term" value="F:demethylmenaquinone methyltransferase activity"/>
    <property type="evidence" value="ECO:0007669"/>
    <property type="project" value="UniProtKB-UniRule"/>
</dbReference>
<dbReference type="HAMAP" id="MF_01813">
    <property type="entry name" value="MenG_UbiE_methyltr"/>
    <property type="match status" value="1"/>
</dbReference>
<name>A0A518CK17_9PLAN</name>
<dbReference type="InterPro" id="IPR023576">
    <property type="entry name" value="UbiE/COQ5_MeTrFase_CS"/>
</dbReference>
<dbReference type="CDD" id="cd02440">
    <property type="entry name" value="AdoMet_MTases"/>
    <property type="match status" value="1"/>
</dbReference>
<organism evidence="6 7">
    <name type="scientific">Polystyrenella longa</name>
    <dbReference type="NCBI Taxonomy" id="2528007"/>
    <lineage>
        <taxon>Bacteria</taxon>
        <taxon>Pseudomonadati</taxon>
        <taxon>Planctomycetota</taxon>
        <taxon>Planctomycetia</taxon>
        <taxon>Planctomycetales</taxon>
        <taxon>Planctomycetaceae</taxon>
        <taxon>Polystyrenella</taxon>
    </lineage>
</organism>
<comment type="similarity">
    <text evidence="5">Belongs to the class I-like SAM-binding methyltransferase superfamily. MenG/UbiE family.</text>
</comment>
<dbReference type="Gene3D" id="3.40.50.150">
    <property type="entry name" value="Vaccinia Virus protein VP39"/>
    <property type="match status" value="1"/>
</dbReference>
<dbReference type="OrthoDB" id="9808140at2"/>
<reference evidence="6 7" key="1">
    <citation type="submission" date="2019-02" db="EMBL/GenBank/DDBJ databases">
        <title>Deep-cultivation of Planctomycetes and their phenomic and genomic characterization uncovers novel biology.</title>
        <authorList>
            <person name="Wiegand S."/>
            <person name="Jogler M."/>
            <person name="Boedeker C."/>
            <person name="Pinto D."/>
            <person name="Vollmers J."/>
            <person name="Rivas-Marin E."/>
            <person name="Kohn T."/>
            <person name="Peeters S.H."/>
            <person name="Heuer A."/>
            <person name="Rast P."/>
            <person name="Oberbeckmann S."/>
            <person name="Bunk B."/>
            <person name="Jeske O."/>
            <person name="Meyerdierks A."/>
            <person name="Storesund J.E."/>
            <person name="Kallscheuer N."/>
            <person name="Luecker S."/>
            <person name="Lage O.M."/>
            <person name="Pohl T."/>
            <person name="Merkel B.J."/>
            <person name="Hornburger P."/>
            <person name="Mueller R.-W."/>
            <person name="Bruemmer F."/>
            <person name="Labrenz M."/>
            <person name="Spormann A.M."/>
            <person name="Op den Camp H."/>
            <person name="Overmann J."/>
            <person name="Amann R."/>
            <person name="Jetten M.S.M."/>
            <person name="Mascher T."/>
            <person name="Medema M.H."/>
            <person name="Devos D.P."/>
            <person name="Kaster A.-K."/>
            <person name="Ovreas L."/>
            <person name="Rohde M."/>
            <person name="Galperin M.Y."/>
            <person name="Jogler C."/>
        </authorList>
    </citation>
    <scope>NUCLEOTIDE SEQUENCE [LARGE SCALE GENOMIC DNA]</scope>
    <source>
        <strain evidence="6 7">Pla110</strain>
    </source>
</reference>
<dbReference type="GO" id="GO:0032259">
    <property type="term" value="P:methylation"/>
    <property type="evidence" value="ECO:0007669"/>
    <property type="project" value="UniProtKB-KW"/>
</dbReference>
<protein>
    <recommendedName>
        <fullName evidence="5">Demethylmenaquinone methyltransferase</fullName>
        <ecNumber evidence="5">2.1.1.163</ecNumber>
    </recommendedName>
</protein>
<evidence type="ECO:0000256" key="3">
    <source>
        <dbReference type="ARBA" id="ARBA00022679"/>
    </source>
</evidence>
<dbReference type="UniPathway" id="UPA00079">
    <property type="reaction ID" value="UER00169"/>
</dbReference>
<comment type="function">
    <text evidence="5">Methyltransferase required for the conversion of demethylmenaquinol (DMKH2) to menaquinol (MKH2).</text>
</comment>
<dbReference type="GO" id="GO:0009234">
    <property type="term" value="P:menaquinone biosynthetic process"/>
    <property type="evidence" value="ECO:0007669"/>
    <property type="project" value="UniProtKB-UniRule"/>
</dbReference>
<dbReference type="NCBIfam" id="NF001244">
    <property type="entry name" value="PRK00216.1-5"/>
    <property type="match status" value="1"/>
</dbReference>
<comment type="catalytic activity">
    <reaction evidence="5">
        <text>a 2-demethylmenaquinol + S-adenosyl-L-methionine = a menaquinol + S-adenosyl-L-homocysteine + H(+)</text>
        <dbReference type="Rhea" id="RHEA:42640"/>
        <dbReference type="Rhea" id="RHEA-COMP:9539"/>
        <dbReference type="Rhea" id="RHEA-COMP:9563"/>
        <dbReference type="ChEBI" id="CHEBI:15378"/>
        <dbReference type="ChEBI" id="CHEBI:18151"/>
        <dbReference type="ChEBI" id="CHEBI:55437"/>
        <dbReference type="ChEBI" id="CHEBI:57856"/>
        <dbReference type="ChEBI" id="CHEBI:59789"/>
        <dbReference type="EC" id="2.1.1.163"/>
    </reaction>
</comment>
<dbReference type="PROSITE" id="PS01183">
    <property type="entry name" value="UBIE_1"/>
    <property type="match status" value="1"/>
</dbReference>
<keyword evidence="3 5" id="KW-0808">Transferase</keyword>
<feature type="binding site" evidence="5">
    <location>
        <position position="59"/>
    </location>
    <ligand>
        <name>S-adenosyl-L-methionine</name>
        <dbReference type="ChEBI" id="CHEBI:59789"/>
    </ligand>
</feature>
<dbReference type="SUPFAM" id="SSF53335">
    <property type="entry name" value="S-adenosyl-L-methionine-dependent methyltransferases"/>
    <property type="match status" value="1"/>
</dbReference>
<keyword evidence="7" id="KW-1185">Reference proteome</keyword>
<dbReference type="PANTHER" id="PTHR43591">
    <property type="entry name" value="METHYLTRANSFERASE"/>
    <property type="match status" value="1"/>
</dbReference>
<evidence type="ECO:0000256" key="5">
    <source>
        <dbReference type="HAMAP-Rule" id="MF_01813"/>
    </source>
</evidence>
<feature type="binding site" evidence="5">
    <location>
        <position position="80"/>
    </location>
    <ligand>
        <name>S-adenosyl-L-methionine</name>
        <dbReference type="ChEBI" id="CHEBI:59789"/>
    </ligand>
</feature>
<dbReference type="KEGG" id="plon:Pla110_12680"/>
<dbReference type="InterPro" id="IPR029063">
    <property type="entry name" value="SAM-dependent_MTases_sf"/>
</dbReference>
<dbReference type="Proteomes" id="UP000317178">
    <property type="component" value="Chromosome"/>
</dbReference>
<dbReference type="PANTHER" id="PTHR43591:SF24">
    <property type="entry name" value="2-METHOXY-6-POLYPRENYL-1,4-BENZOQUINOL METHYLASE, MITOCHONDRIAL"/>
    <property type="match status" value="1"/>
</dbReference>